<organism evidence="1 2">
    <name type="scientific">Purpureocillium lilacinum</name>
    <name type="common">Paecilomyces lilacinus</name>
    <dbReference type="NCBI Taxonomy" id="33203"/>
    <lineage>
        <taxon>Eukaryota</taxon>
        <taxon>Fungi</taxon>
        <taxon>Dikarya</taxon>
        <taxon>Ascomycota</taxon>
        <taxon>Pezizomycotina</taxon>
        <taxon>Sordariomycetes</taxon>
        <taxon>Hypocreomycetidae</taxon>
        <taxon>Hypocreales</taxon>
        <taxon>Ophiocordycipitaceae</taxon>
        <taxon>Purpureocillium</taxon>
    </lineage>
</organism>
<reference evidence="1" key="1">
    <citation type="submission" date="2024-12" db="EMBL/GenBank/DDBJ databases">
        <title>Comparative genomics and development of molecular markers within Purpureocillium lilacinum and among Purpureocillium species.</title>
        <authorList>
            <person name="Yeh Z.-Y."/>
            <person name="Ni N.-T."/>
            <person name="Lo P.-H."/>
            <person name="Mushyakhwo K."/>
            <person name="Lin C.-F."/>
            <person name="Nai Y.-S."/>
        </authorList>
    </citation>
    <scope>NUCLEOTIDE SEQUENCE</scope>
    <source>
        <strain evidence="1">NCHU-NPUST-175</strain>
    </source>
</reference>
<dbReference type="Proteomes" id="UP001638806">
    <property type="component" value="Unassembled WGS sequence"/>
</dbReference>
<protein>
    <submittedName>
        <fullName evidence="1">Uncharacterized protein</fullName>
    </submittedName>
</protein>
<comment type="caution">
    <text evidence="1">The sequence shown here is derived from an EMBL/GenBank/DDBJ whole genome shotgun (WGS) entry which is preliminary data.</text>
</comment>
<keyword evidence="2" id="KW-1185">Reference proteome</keyword>
<dbReference type="EMBL" id="JBGNUJ010000010">
    <property type="protein sequence ID" value="KAL3954360.1"/>
    <property type="molecule type" value="Genomic_DNA"/>
</dbReference>
<sequence length="183" mass="20234">MSVSPTMQPPPDGLYPSIDQLLHVCKVTAASEGYSIIKMRTSNYRDGQPTRYDLACSRHGLRRHNAEEAVCPFRAKAVPAAQARSQQEVSLPEKSRGLQSHFPEATREPLLQALQAAVFKMGRQIANLEEGLLLLQSVRTPLSEDGPDMAWHQPTATWDDPLSTAHRVDCSPYGRSDVGIFPI</sequence>
<accession>A0ACC4DDB1</accession>
<proteinExistence type="predicted"/>
<evidence type="ECO:0000313" key="1">
    <source>
        <dbReference type="EMBL" id="KAL3954360.1"/>
    </source>
</evidence>
<gene>
    <name evidence="1" type="ORF">ACCO45_009923</name>
</gene>
<evidence type="ECO:0000313" key="2">
    <source>
        <dbReference type="Proteomes" id="UP001638806"/>
    </source>
</evidence>
<name>A0ACC4DDB1_PURLI</name>